<dbReference type="Gene3D" id="3.20.20.450">
    <property type="entry name" value="EAL domain"/>
    <property type="match status" value="1"/>
</dbReference>
<keyword evidence="1" id="KW-0472">Membrane</keyword>
<dbReference type="PROSITE" id="PS50883">
    <property type="entry name" value="EAL"/>
    <property type="match status" value="1"/>
</dbReference>
<evidence type="ECO:0000259" key="2">
    <source>
        <dbReference type="PROSITE" id="PS50883"/>
    </source>
</evidence>
<dbReference type="SUPFAM" id="SSF141868">
    <property type="entry name" value="EAL domain-like"/>
    <property type="match status" value="1"/>
</dbReference>
<dbReference type="CDD" id="cd01948">
    <property type="entry name" value="EAL"/>
    <property type="match status" value="1"/>
</dbReference>
<evidence type="ECO:0000256" key="1">
    <source>
        <dbReference type="SAM" id="Phobius"/>
    </source>
</evidence>
<dbReference type="CDD" id="cd06462">
    <property type="entry name" value="Peptidase_S24_S26"/>
    <property type="match status" value="1"/>
</dbReference>
<keyword evidence="1" id="KW-1133">Transmembrane helix</keyword>
<dbReference type="SUPFAM" id="SSF51306">
    <property type="entry name" value="LexA/Signal peptidase"/>
    <property type="match status" value="1"/>
</dbReference>
<protein>
    <submittedName>
        <fullName evidence="3">EAL domain-containing protein</fullName>
    </submittedName>
</protein>
<dbReference type="PANTHER" id="PTHR33121:SF32">
    <property type="entry name" value="RNASE E SPECIFICITY FACTOR CSRD"/>
    <property type="match status" value="1"/>
</dbReference>
<keyword evidence="1" id="KW-0812">Transmembrane</keyword>
<dbReference type="InterPro" id="IPR036286">
    <property type="entry name" value="LexA/Signal_pep-like_sf"/>
</dbReference>
<dbReference type="Pfam" id="PF00717">
    <property type="entry name" value="Peptidase_S24"/>
    <property type="match status" value="1"/>
</dbReference>
<keyword evidence="4" id="KW-1185">Reference proteome</keyword>
<dbReference type="SMART" id="SM00052">
    <property type="entry name" value="EAL"/>
    <property type="match status" value="1"/>
</dbReference>
<proteinExistence type="predicted"/>
<accession>A0ABU3NNJ2</accession>
<sequence length="780" mass="84752">MRWWWRGTRARVAAAVSALVAAWALFAPRAFGGGVDYLILNGDSMAPRFVRGDLVLVRPAPFYRVGDIVAYRHPEIGPVFHRIIAQSGERFILQGDHNTWVDGYQPTAAEILGKLWWHLPGFGRVILTLRTPPALAALSGLLVFVVGVTLMTPSSPASSRARLRRHARQALTTLSGSVAAHAEAYLIALYITGFLALILGAFAFTRPRLLQVPAAVAYTQRGSFAYTAPLRASGVYDADHVPSGGAIFPRLSCTVTLTFAYHLESAAPFEGGGSYRLQAEVAAPNGWKRVFPLQPEERFSGNAFQTRADLNVCLVEQLLRQTEAITGVQPYQYTLTINPNVQVLGALDGAPLQTTFAPALAFTVEKQQIYLRREGGSEQDPLAPVSAGTLTRTVTIPNTLPIFGWALPVDLARGIAGVGLGIALLGLLVLYGVEAWTTRRAPALAARLRAGGQVVEIDRPLTLMPTAQVVRVKQYADLLRLAEKTTQPLFLYADPAYLEYYLRADGTLYVYREAPLSALTAAEIRSALEEGQFALYYQPGIALDDGRITHLEALLRWHHPVRGLLTAAAFWPQIEAAGLAVEVDRWVLHQVAAHLRVWDPAGSPPFAVAINLALATLQIPGWAEEAHQRVLAAGISPARLIFEIPPDAPLEDPQVAQTLRALHQAGFSIALNTVSDVDAPAWQALPAVDVVKLGYPLLQRLVQTANATEALGRWIAAAHQAQTHVAAVGVETLQQLRLFRAQACDRAQGYLISPPLAAEDVPLFLARRERLLDPLWLAGA</sequence>
<dbReference type="Proteomes" id="UP001254165">
    <property type="component" value="Unassembled WGS sequence"/>
</dbReference>
<name>A0ABU3NNJ2_9CHLR</name>
<feature type="transmembrane region" description="Helical" evidence="1">
    <location>
        <begin position="184"/>
        <end position="204"/>
    </location>
</feature>
<feature type="domain" description="EAL" evidence="2">
    <location>
        <begin position="517"/>
        <end position="769"/>
    </location>
</feature>
<dbReference type="InterPro" id="IPR050706">
    <property type="entry name" value="Cyclic-di-GMP_PDE-like"/>
</dbReference>
<dbReference type="Pfam" id="PF00563">
    <property type="entry name" value="EAL"/>
    <property type="match status" value="1"/>
</dbReference>
<reference evidence="3 4" key="1">
    <citation type="submission" date="2023-07" db="EMBL/GenBank/DDBJ databases">
        <title>Novel species of Thermanaerothrix with wide hydrolytic capabilities.</title>
        <authorList>
            <person name="Zayulina K.S."/>
            <person name="Podosokorskaya O.A."/>
            <person name="Elcheninov A.G."/>
        </authorList>
    </citation>
    <scope>NUCLEOTIDE SEQUENCE [LARGE SCALE GENOMIC DNA]</scope>
    <source>
        <strain evidence="3 4">4228-RoL</strain>
    </source>
</reference>
<dbReference type="EMBL" id="JAUHMF010000002">
    <property type="protein sequence ID" value="MDT8898414.1"/>
    <property type="molecule type" value="Genomic_DNA"/>
</dbReference>
<dbReference type="PANTHER" id="PTHR33121">
    <property type="entry name" value="CYCLIC DI-GMP PHOSPHODIESTERASE PDEF"/>
    <property type="match status" value="1"/>
</dbReference>
<dbReference type="RefSeq" id="WP_315625073.1">
    <property type="nucleotide sequence ID" value="NZ_JAUHMF010000002.1"/>
</dbReference>
<feature type="transmembrane region" description="Helical" evidence="1">
    <location>
        <begin position="134"/>
        <end position="152"/>
    </location>
</feature>
<comment type="caution">
    <text evidence="3">The sequence shown here is derived from an EMBL/GenBank/DDBJ whole genome shotgun (WGS) entry which is preliminary data.</text>
</comment>
<dbReference type="InterPro" id="IPR001633">
    <property type="entry name" value="EAL_dom"/>
</dbReference>
<dbReference type="Gene3D" id="2.10.109.10">
    <property type="entry name" value="Umud Fragment, subunit A"/>
    <property type="match status" value="1"/>
</dbReference>
<evidence type="ECO:0000313" key="4">
    <source>
        <dbReference type="Proteomes" id="UP001254165"/>
    </source>
</evidence>
<dbReference type="InterPro" id="IPR035919">
    <property type="entry name" value="EAL_sf"/>
</dbReference>
<gene>
    <name evidence="3" type="ORF">QYE77_09055</name>
</gene>
<evidence type="ECO:0000313" key="3">
    <source>
        <dbReference type="EMBL" id="MDT8898414.1"/>
    </source>
</evidence>
<organism evidence="3 4">
    <name type="scientific">Thermanaerothrix solaris</name>
    <dbReference type="NCBI Taxonomy" id="3058434"/>
    <lineage>
        <taxon>Bacteria</taxon>
        <taxon>Bacillati</taxon>
        <taxon>Chloroflexota</taxon>
        <taxon>Anaerolineae</taxon>
        <taxon>Anaerolineales</taxon>
        <taxon>Anaerolineaceae</taxon>
        <taxon>Thermanaerothrix</taxon>
    </lineage>
</organism>
<dbReference type="InterPro" id="IPR015927">
    <property type="entry name" value="Peptidase_S24_S26A/B/C"/>
</dbReference>